<proteinExistence type="predicted"/>
<name>A0AAD7AT32_9AGAR</name>
<organism evidence="2 3">
    <name type="scientific">Mycena albidolilacea</name>
    <dbReference type="NCBI Taxonomy" id="1033008"/>
    <lineage>
        <taxon>Eukaryota</taxon>
        <taxon>Fungi</taxon>
        <taxon>Dikarya</taxon>
        <taxon>Basidiomycota</taxon>
        <taxon>Agaricomycotina</taxon>
        <taxon>Agaricomycetes</taxon>
        <taxon>Agaricomycetidae</taxon>
        <taxon>Agaricales</taxon>
        <taxon>Marasmiineae</taxon>
        <taxon>Mycenaceae</taxon>
        <taxon>Mycena</taxon>
    </lineage>
</organism>
<feature type="non-terminal residue" evidence="2">
    <location>
        <position position="100"/>
    </location>
</feature>
<comment type="caution">
    <text evidence="2">The sequence shown here is derived from an EMBL/GenBank/DDBJ whole genome shotgun (WGS) entry which is preliminary data.</text>
</comment>
<gene>
    <name evidence="2" type="ORF">DFH08DRAFT_632063</name>
</gene>
<sequence length="100" mass="11533">DSEDEDDGDLVDTQPDDPRTFVEAMDENIDLIIEFAKGLKFQRQFRDQRMLQTLEREGTSFLRLARACLGKEKRLTSTRGKAPSTWDKSTGTAMFYRARP</sequence>
<feature type="compositionally biased region" description="Acidic residues" evidence="1">
    <location>
        <begin position="1"/>
        <end position="10"/>
    </location>
</feature>
<evidence type="ECO:0000313" key="3">
    <source>
        <dbReference type="Proteomes" id="UP001218218"/>
    </source>
</evidence>
<reference evidence="2" key="1">
    <citation type="submission" date="2023-03" db="EMBL/GenBank/DDBJ databases">
        <title>Massive genome expansion in bonnet fungi (Mycena s.s.) driven by repeated elements and novel gene families across ecological guilds.</title>
        <authorList>
            <consortium name="Lawrence Berkeley National Laboratory"/>
            <person name="Harder C.B."/>
            <person name="Miyauchi S."/>
            <person name="Viragh M."/>
            <person name="Kuo A."/>
            <person name="Thoen E."/>
            <person name="Andreopoulos B."/>
            <person name="Lu D."/>
            <person name="Skrede I."/>
            <person name="Drula E."/>
            <person name="Henrissat B."/>
            <person name="Morin E."/>
            <person name="Kohler A."/>
            <person name="Barry K."/>
            <person name="LaButti K."/>
            <person name="Morin E."/>
            <person name="Salamov A."/>
            <person name="Lipzen A."/>
            <person name="Mereny Z."/>
            <person name="Hegedus B."/>
            <person name="Baldrian P."/>
            <person name="Stursova M."/>
            <person name="Weitz H."/>
            <person name="Taylor A."/>
            <person name="Grigoriev I.V."/>
            <person name="Nagy L.G."/>
            <person name="Martin F."/>
            <person name="Kauserud H."/>
        </authorList>
    </citation>
    <scope>NUCLEOTIDE SEQUENCE</scope>
    <source>
        <strain evidence="2">CBHHK002</strain>
    </source>
</reference>
<evidence type="ECO:0000313" key="2">
    <source>
        <dbReference type="EMBL" id="KAJ7367474.1"/>
    </source>
</evidence>
<feature type="region of interest" description="Disordered" evidence="1">
    <location>
        <begin position="1"/>
        <end position="20"/>
    </location>
</feature>
<keyword evidence="3" id="KW-1185">Reference proteome</keyword>
<dbReference type="Proteomes" id="UP001218218">
    <property type="component" value="Unassembled WGS sequence"/>
</dbReference>
<feature type="region of interest" description="Disordered" evidence="1">
    <location>
        <begin position="74"/>
        <end position="100"/>
    </location>
</feature>
<evidence type="ECO:0000256" key="1">
    <source>
        <dbReference type="SAM" id="MobiDB-lite"/>
    </source>
</evidence>
<accession>A0AAD7AT32</accession>
<dbReference type="EMBL" id="JARIHO010000001">
    <property type="protein sequence ID" value="KAJ7367474.1"/>
    <property type="molecule type" value="Genomic_DNA"/>
</dbReference>
<dbReference type="AlphaFoldDB" id="A0AAD7AT32"/>
<feature type="non-terminal residue" evidence="2">
    <location>
        <position position="1"/>
    </location>
</feature>
<protein>
    <submittedName>
        <fullName evidence="2">Uncharacterized protein</fullName>
    </submittedName>
</protein>